<gene>
    <name evidence="2" type="ORF">BDV96DRAFT_601712</name>
</gene>
<proteinExistence type="predicted"/>
<dbReference type="AlphaFoldDB" id="A0A6A5Z1J5"/>
<accession>A0A6A5Z1J5</accession>
<evidence type="ECO:0000313" key="3">
    <source>
        <dbReference type="Proteomes" id="UP000799770"/>
    </source>
</evidence>
<dbReference type="EMBL" id="ML977329">
    <property type="protein sequence ID" value="KAF2112893.1"/>
    <property type="molecule type" value="Genomic_DNA"/>
</dbReference>
<evidence type="ECO:0000313" key="2">
    <source>
        <dbReference type="EMBL" id="KAF2112893.1"/>
    </source>
</evidence>
<organism evidence="2 3">
    <name type="scientific">Lophiotrema nucula</name>
    <dbReference type="NCBI Taxonomy" id="690887"/>
    <lineage>
        <taxon>Eukaryota</taxon>
        <taxon>Fungi</taxon>
        <taxon>Dikarya</taxon>
        <taxon>Ascomycota</taxon>
        <taxon>Pezizomycotina</taxon>
        <taxon>Dothideomycetes</taxon>
        <taxon>Pleosporomycetidae</taxon>
        <taxon>Pleosporales</taxon>
        <taxon>Lophiotremataceae</taxon>
        <taxon>Lophiotrema</taxon>
    </lineage>
</organism>
<protein>
    <submittedName>
        <fullName evidence="2">Uncharacterized protein</fullName>
    </submittedName>
</protein>
<reference evidence="2" key="1">
    <citation type="journal article" date="2020" name="Stud. Mycol.">
        <title>101 Dothideomycetes genomes: a test case for predicting lifestyles and emergence of pathogens.</title>
        <authorList>
            <person name="Haridas S."/>
            <person name="Albert R."/>
            <person name="Binder M."/>
            <person name="Bloem J."/>
            <person name="Labutti K."/>
            <person name="Salamov A."/>
            <person name="Andreopoulos B."/>
            <person name="Baker S."/>
            <person name="Barry K."/>
            <person name="Bills G."/>
            <person name="Bluhm B."/>
            <person name="Cannon C."/>
            <person name="Castanera R."/>
            <person name="Culley D."/>
            <person name="Daum C."/>
            <person name="Ezra D."/>
            <person name="Gonzalez J."/>
            <person name="Henrissat B."/>
            <person name="Kuo A."/>
            <person name="Liang C."/>
            <person name="Lipzen A."/>
            <person name="Lutzoni F."/>
            <person name="Magnuson J."/>
            <person name="Mondo S."/>
            <person name="Nolan M."/>
            <person name="Ohm R."/>
            <person name="Pangilinan J."/>
            <person name="Park H.-J."/>
            <person name="Ramirez L."/>
            <person name="Alfaro M."/>
            <person name="Sun H."/>
            <person name="Tritt A."/>
            <person name="Yoshinaga Y."/>
            <person name="Zwiers L.-H."/>
            <person name="Turgeon B."/>
            <person name="Goodwin S."/>
            <person name="Spatafora J."/>
            <person name="Crous P."/>
            <person name="Grigoriev I."/>
        </authorList>
    </citation>
    <scope>NUCLEOTIDE SEQUENCE</scope>
    <source>
        <strain evidence="2">CBS 627.86</strain>
    </source>
</reference>
<evidence type="ECO:0000256" key="1">
    <source>
        <dbReference type="SAM" id="MobiDB-lite"/>
    </source>
</evidence>
<keyword evidence="3" id="KW-1185">Reference proteome</keyword>
<feature type="region of interest" description="Disordered" evidence="1">
    <location>
        <begin position="1"/>
        <end position="33"/>
    </location>
</feature>
<sequence length="107" mass="11834">MTGSSLGKRTPLHPPQLTRHRQRGQHEELPLAPHTSLDLVKLEKHSQIACDRQCGTPPERMSAWQDINSFIGSRLVGLEQGEAVFPYEVSIGVGRETRASCSLGCRC</sequence>
<name>A0A6A5Z1J5_9PLEO</name>
<dbReference type="Proteomes" id="UP000799770">
    <property type="component" value="Unassembled WGS sequence"/>
</dbReference>